<keyword evidence="2" id="KW-0963">Cytoplasm</keyword>
<proteinExistence type="inferred from homology"/>
<organism evidence="3 4">
    <name type="scientific">Sediminispirochaeta smaragdinae (strain DSM 11293 / JCM 15392 / SEBR 4228)</name>
    <name type="common">Spirochaeta smaragdinae</name>
    <dbReference type="NCBI Taxonomy" id="573413"/>
    <lineage>
        <taxon>Bacteria</taxon>
        <taxon>Pseudomonadati</taxon>
        <taxon>Spirochaetota</taxon>
        <taxon>Spirochaetia</taxon>
        <taxon>Spirochaetales</taxon>
        <taxon>Spirochaetaceae</taxon>
        <taxon>Sediminispirochaeta</taxon>
    </lineage>
</organism>
<evidence type="ECO:0000313" key="3">
    <source>
        <dbReference type="EMBL" id="ADK81151.1"/>
    </source>
</evidence>
<comment type="function">
    <text evidence="2">One of several proteins that assist in the late maturation steps of the functional core of the 30S ribosomal subunit. Associates with free 30S ribosomal subunits (but not with 30S subunits that are part of 70S ribosomes or polysomes). Required for efficient processing of 16S rRNA. May interact with the 5'-terminal helix region of 16S rRNA.</text>
</comment>
<dbReference type="Pfam" id="PF02033">
    <property type="entry name" value="RBFA"/>
    <property type="match status" value="1"/>
</dbReference>
<comment type="similarity">
    <text evidence="2">Belongs to the RbfA family.</text>
</comment>
<dbReference type="GO" id="GO:0005829">
    <property type="term" value="C:cytosol"/>
    <property type="evidence" value="ECO:0007669"/>
    <property type="project" value="TreeGrafter"/>
</dbReference>
<dbReference type="SUPFAM" id="SSF89919">
    <property type="entry name" value="Ribosome-binding factor A, RbfA"/>
    <property type="match status" value="1"/>
</dbReference>
<keyword evidence="1 2" id="KW-0690">Ribosome biogenesis</keyword>
<comment type="subcellular location">
    <subcellularLocation>
        <location evidence="2">Cytoplasm</location>
    </subcellularLocation>
</comment>
<dbReference type="STRING" id="573413.Spirs_2029"/>
<dbReference type="GO" id="GO:0030490">
    <property type="term" value="P:maturation of SSU-rRNA"/>
    <property type="evidence" value="ECO:0007669"/>
    <property type="project" value="UniProtKB-UniRule"/>
</dbReference>
<dbReference type="HAMAP" id="MF_00003">
    <property type="entry name" value="RbfA"/>
    <property type="match status" value="1"/>
</dbReference>
<dbReference type="InterPro" id="IPR000238">
    <property type="entry name" value="RbfA"/>
</dbReference>
<dbReference type="PANTHER" id="PTHR33515:SF1">
    <property type="entry name" value="RIBOSOME-BINDING FACTOR A, CHLOROPLASTIC-RELATED"/>
    <property type="match status" value="1"/>
</dbReference>
<comment type="subunit">
    <text evidence="2">Monomer. Binds 30S ribosomal subunits, but not 50S ribosomal subunits or 70S ribosomes.</text>
</comment>
<keyword evidence="4" id="KW-1185">Reference proteome</keyword>
<sequence>MAENIRLRRVESSIQNEIGMMILRQMIKDPRVTETMTVTRVEVSKDIAYAKVYISSLAGEHSLEEGVQALNHAAGFIQARVARQIKTKNTPKLRFFEDHSIELGVEMTRKLEELDR</sequence>
<dbReference type="OrthoDB" id="370444at2"/>
<dbReference type="GO" id="GO:0043024">
    <property type="term" value="F:ribosomal small subunit binding"/>
    <property type="evidence" value="ECO:0007669"/>
    <property type="project" value="TreeGrafter"/>
</dbReference>
<dbReference type="InterPro" id="IPR023799">
    <property type="entry name" value="RbfA_dom_sf"/>
</dbReference>
<dbReference type="KEGG" id="ssm:Spirs_2029"/>
<dbReference type="RefSeq" id="WP_013254615.1">
    <property type="nucleotide sequence ID" value="NC_014364.1"/>
</dbReference>
<dbReference type="AlphaFoldDB" id="E1R1L0"/>
<dbReference type="HOGENOM" id="CLU_089475_6_5_12"/>
<dbReference type="Proteomes" id="UP000002318">
    <property type="component" value="Chromosome"/>
</dbReference>
<dbReference type="PANTHER" id="PTHR33515">
    <property type="entry name" value="RIBOSOME-BINDING FACTOR A, CHLOROPLASTIC-RELATED"/>
    <property type="match status" value="1"/>
</dbReference>
<dbReference type="NCBIfam" id="TIGR00082">
    <property type="entry name" value="rbfA"/>
    <property type="match status" value="1"/>
</dbReference>
<dbReference type="eggNOG" id="COG0858">
    <property type="taxonomic scope" value="Bacteria"/>
</dbReference>
<reference evidence="3 4" key="1">
    <citation type="journal article" date="2010" name="Stand. Genomic Sci.">
        <title>Complete genome sequence of Spirochaeta smaragdinae type strain (SEBR 4228).</title>
        <authorList>
            <person name="Mavromatis K."/>
            <person name="Yasawong M."/>
            <person name="Chertkov O."/>
            <person name="Lapidus A."/>
            <person name="Lucas S."/>
            <person name="Nolan M."/>
            <person name="Del Rio T.G."/>
            <person name="Tice H."/>
            <person name="Cheng J.F."/>
            <person name="Pitluck S."/>
            <person name="Liolios K."/>
            <person name="Ivanova N."/>
            <person name="Tapia R."/>
            <person name="Han C."/>
            <person name="Bruce D."/>
            <person name="Goodwin L."/>
            <person name="Pati A."/>
            <person name="Chen A."/>
            <person name="Palaniappan K."/>
            <person name="Land M."/>
            <person name="Hauser L."/>
            <person name="Chang Y.J."/>
            <person name="Jeffries C.D."/>
            <person name="Detter J.C."/>
            <person name="Rohde M."/>
            <person name="Brambilla E."/>
            <person name="Spring S."/>
            <person name="Goker M."/>
            <person name="Sikorski J."/>
            <person name="Woyke T."/>
            <person name="Bristow J."/>
            <person name="Eisen J.A."/>
            <person name="Markowitz V."/>
            <person name="Hugenholtz P."/>
            <person name="Klenk H.P."/>
            <person name="Kyrpides N.C."/>
        </authorList>
    </citation>
    <scope>NUCLEOTIDE SEQUENCE [LARGE SCALE GENOMIC DNA]</scope>
    <source>
        <strain evidence="4">DSM 11293 / JCM 15392 / SEBR 4228</strain>
    </source>
</reference>
<gene>
    <name evidence="2" type="primary">rbfA</name>
    <name evidence="3" type="ordered locus">Spirs_2029</name>
</gene>
<name>E1R1L0_SEDSS</name>
<dbReference type="InterPro" id="IPR015946">
    <property type="entry name" value="KH_dom-like_a/b"/>
</dbReference>
<evidence type="ECO:0000256" key="2">
    <source>
        <dbReference type="HAMAP-Rule" id="MF_00003"/>
    </source>
</evidence>
<dbReference type="EMBL" id="CP002116">
    <property type="protein sequence ID" value="ADK81151.1"/>
    <property type="molecule type" value="Genomic_DNA"/>
</dbReference>
<protein>
    <recommendedName>
        <fullName evidence="2">Ribosome-binding factor A</fullName>
    </recommendedName>
</protein>
<dbReference type="Gene3D" id="3.30.300.20">
    <property type="match status" value="1"/>
</dbReference>
<accession>E1R1L0</accession>
<evidence type="ECO:0000313" key="4">
    <source>
        <dbReference type="Proteomes" id="UP000002318"/>
    </source>
</evidence>
<evidence type="ECO:0000256" key="1">
    <source>
        <dbReference type="ARBA" id="ARBA00022517"/>
    </source>
</evidence>